<dbReference type="GO" id="GO:0005886">
    <property type="term" value="C:plasma membrane"/>
    <property type="evidence" value="ECO:0007669"/>
    <property type="project" value="UniProtKB-SubCell"/>
</dbReference>
<comment type="subunit">
    <text evidence="10">Forms a complex with SecD. Part of the essential Sec protein translocation apparatus which comprises SecA, SecYEG and auxiliary proteins SecDF. Other proteins may also be involved.</text>
</comment>
<reference evidence="12 13" key="1">
    <citation type="journal article" date="2015" name="Nature">
        <title>rRNA introns, odd ribosomes, and small enigmatic genomes across a large radiation of phyla.</title>
        <authorList>
            <person name="Brown C.T."/>
            <person name="Hug L.A."/>
            <person name="Thomas B.C."/>
            <person name="Sharon I."/>
            <person name="Castelle C.J."/>
            <person name="Singh A."/>
            <person name="Wilkins M.J."/>
            <person name="Williams K.H."/>
            <person name="Banfield J.F."/>
        </authorList>
    </citation>
    <scope>NUCLEOTIDE SEQUENCE [LARGE SCALE GENOMIC DNA]</scope>
</reference>
<dbReference type="GO" id="GO:0015450">
    <property type="term" value="F:protein-transporting ATPase activity"/>
    <property type="evidence" value="ECO:0007669"/>
    <property type="project" value="InterPro"/>
</dbReference>
<evidence type="ECO:0000256" key="2">
    <source>
        <dbReference type="ARBA" id="ARBA00022448"/>
    </source>
</evidence>
<dbReference type="PANTHER" id="PTHR30081:SF8">
    <property type="entry name" value="PROTEIN TRANSLOCASE SUBUNIT SECF"/>
    <property type="match status" value="1"/>
</dbReference>
<comment type="subcellular location">
    <subcellularLocation>
        <location evidence="1 10">Cell membrane</location>
        <topology evidence="1 10">Multi-pass membrane protein</topology>
    </subcellularLocation>
</comment>
<feature type="transmembrane region" description="Helical" evidence="10">
    <location>
        <begin position="242"/>
        <end position="259"/>
    </location>
</feature>
<feature type="transmembrane region" description="Helical" evidence="10">
    <location>
        <begin position="190"/>
        <end position="211"/>
    </location>
</feature>
<protein>
    <recommendedName>
        <fullName evidence="10">Protein-export membrane protein SecF</fullName>
    </recommendedName>
</protein>
<proteinExistence type="inferred from homology"/>
<dbReference type="PROSITE" id="PS50156">
    <property type="entry name" value="SSD"/>
    <property type="match status" value="1"/>
</dbReference>
<sequence>MTNFNLVKNKNYFLIFSGILIATSLTALLMWGLKPGLDFTGGSLLEVQFKGSVPTSQIVEQKISSLTEKPLIIPTDNQGFIIKMKAVDEQKHQQILVSLNELSAEGLQEKRFEMIGPTVSSELRTKSFMAIVFVLLAIIAYIAFAFRKVSRPISSWKYGVCAVLALFHDVIIPTGVFAALGHFLGVEVDTLFVTALLTVLGFSVHDTIVVFDRIRENLLKFPRETFDEVVNRSVNQTFVRSINTSLTVLLVLLATFFFGGESVKYFVLTLIVGVVFGTYSSIFIASPLLVMWNRLNKKVAVRR</sequence>
<dbReference type="InterPro" id="IPR022646">
    <property type="entry name" value="SecD/SecF_CS"/>
</dbReference>
<name>A0A0G1A8T6_9BACT</name>
<dbReference type="NCBIfam" id="TIGR00966">
    <property type="entry name" value="transloc_SecF"/>
    <property type="match status" value="1"/>
</dbReference>
<comment type="caution">
    <text evidence="12">The sequence shown here is derived from an EMBL/GenBank/DDBJ whole genome shotgun (WGS) entry which is preliminary data.</text>
</comment>
<keyword evidence="2 10" id="KW-0813">Transport</keyword>
<evidence type="ECO:0000256" key="1">
    <source>
        <dbReference type="ARBA" id="ARBA00004651"/>
    </source>
</evidence>
<organism evidence="12 13">
    <name type="scientific">Candidatus Magasanikbacteria bacterium GW2011_GWA2_42_32</name>
    <dbReference type="NCBI Taxonomy" id="1619039"/>
    <lineage>
        <taxon>Bacteria</taxon>
        <taxon>Candidatus Magasanikiibacteriota</taxon>
    </lineage>
</organism>
<dbReference type="PATRIC" id="fig|1619039.3.peg.101"/>
<keyword evidence="3 10" id="KW-1003">Cell membrane</keyword>
<feature type="transmembrane region" description="Helical" evidence="10">
    <location>
        <begin position="127"/>
        <end position="146"/>
    </location>
</feature>
<keyword evidence="8 10" id="KW-0811">Translocation</keyword>
<keyword evidence="4" id="KW-0997">Cell inner membrane</keyword>
<dbReference type="PRINTS" id="PR01755">
    <property type="entry name" value="SECFTRNLCASE"/>
</dbReference>
<evidence type="ECO:0000256" key="7">
    <source>
        <dbReference type="ARBA" id="ARBA00022989"/>
    </source>
</evidence>
<dbReference type="HAMAP" id="MF_01464_B">
    <property type="entry name" value="SecF_B"/>
    <property type="match status" value="1"/>
</dbReference>
<dbReference type="AlphaFoldDB" id="A0A0G1A8T6"/>
<evidence type="ECO:0000256" key="3">
    <source>
        <dbReference type="ARBA" id="ARBA00022475"/>
    </source>
</evidence>
<evidence type="ECO:0000256" key="4">
    <source>
        <dbReference type="ARBA" id="ARBA00022519"/>
    </source>
</evidence>
<dbReference type="InterPro" id="IPR000731">
    <property type="entry name" value="SSD"/>
</dbReference>
<dbReference type="Gene3D" id="1.20.1640.10">
    <property type="entry name" value="Multidrug efflux transporter AcrB transmembrane domain"/>
    <property type="match status" value="1"/>
</dbReference>
<keyword evidence="7 10" id="KW-1133">Transmembrane helix</keyword>
<dbReference type="GO" id="GO:0065002">
    <property type="term" value="P:intracellular protein transmembrane transport"/>
    <property type="evidence" value="ECO:0007669"/>
    <property type="project" value="UniProtKB-UniRule"/>
</dbReference>
<dbReference type="GO" id="GO:0043952">
    <property type="term" value="P:protein transport by the Sec complex"/>
    <property type="evidence" value="ECO:0007669"/>
    <property type="project" value="UniProtKB-UniRule"/>
</dbReference>
<accession>A0A0G1A8T6</accession>
<feature type="domain" description="SSD" evidence="11">
    <location>
        <begin position="127"/>
        <end position="291"/>
    </location>
</feature>
<evidence type="ECO:0000313" key="13">
    <source>
        <dbReference type="Proteomes" id="UP000034837"/>
    </source>
</evidence>
<comment type="similarity">
    <text evidence="10">Belongs to the SecD/SecF family. SecF subfamily.</text>
</comment>
<evidence type="ECO:0000256" key="5">
    <source>
        <dbReference type="ARBA" id="ARBA00022692"/>
    </source>
</evidence>
<evidence type="ECO:0000313" key="12">
    <source>
        <dbReference type="EMBL" id="KKS57457.1"/>
    </source>
</evidence>
<feature type="transmembrane region" description="Helical" evidence="10">
    <location>
        <begin position="265"/>
        <end position="292"/>
    </location>
</feature>
<dbReference type="InterPro" id="IPR022645">
    <property type="entry name" value="SecD/SecF_bac"/>
</dbReference>
<keyword evidence="9 10" id="KW-0472">Membrane</keyword>
<evidence type="ECO:0000256" key="9">
    <source>
        <dbReference type="ARBA" id="ARBA00023136"/>
    </source>
</evidence>
<evidence type="ECO:0000256" key="10">
    <source>
        <dbReference type="HAMAP-Rule" id="MF_01464"/>
    </source>
</evidence>
<dbReference type="SUPFAM" id="SSF82866">
    <property type="entry name" value="Multidrug efflux transporter AcrB transmembrane domain"/>
    <property type="match status" value="1"/>
</dbReference>
<keyword evidence="5 10" id="KW-0812">Transmembrane</keyword>
<keyword evidence="6 10" id="KW-0653">Protein transport</keyword>
<comment type="function">
    <text evidence="10">Part of the Sec protein translocase complex. Interacts with the SecYEG preprotein conducting channel. SecDF uses the proton motive force (PMF) to complete protein translocation after the ATP-dependent function of SecA.</text>
</comment>
<dbReference type="GO" id="GO:0006605">
    <property type="term" value="P:protein targeting"/>
    <property type="evidence" value="ECO:0007669"/>
    <property type="project" value="UniProtKB-UniRule"/>
</dbReference>
<evidence type="ECO:0000256" key="8">
    <source>
        <dbReference type="ARBA" id="ARBA00023010"/>
    </source>
</evidence>
<dbReference type="Proteomes" id="UP000034837">
    <property type="component" value="Unassembled WGS sequence"/>
</dbReference>
<feature type="transmembrane region" description="Helical" evidence="10">
    <location>
        <begin position="158"/>
        <end position="184"/>
    </location>
</feature>
<dbReference type="EMBL" id="LCDO01000001">
    <property type="protein sequence ID" value="KKS57457.1"/>
    <property type="molecule type" value="Genomic_DNA"/>
</dbReference>
<gene>
    <name evidence="10" type="primary">secF</name>
    <name evidence="12" type="ORF">UV20_C0001G0097</name>
</gene>
<feature type="transmembrane region" description="Helical" evidence="10">
    <location>
        <begin position="12"/>
        <end position="33"/>
    </location>
</feature>
<evidence type="ECO:0000259" key="11">
    <source>
        <dbReference type="PROSITE" id="PS50156"/>
    </source>
</evidence>
<dbReference type="PANTHER" id="PTHR30081">
    <property type="entry name" value="PROTEIN-EXPORT MEMBRANE PROTEIN SEC"/>
    <property type="match status" value="1"/>
</dbReference>
<dbReference type="Pfam" id="PF02355">
    <property type="entry name" value="SecD_SecF_C"/>
    <property type="match status" value="1"/>
</dbReference>
<dbReference type="InterPro" id="IPR022813">
    <property type="entry name" value="SecD/SecF_arch_bac"/>
</dbReference>
<dbReference type="Pfam" id="PF07549">
    <property type="entry name" value="Sec_GG"/>
    <property type="match status" value="1"/>
</dbReference>
<evidence type="ECO:0000256" key="6">
    <source>
        <dbReference type="ARBA" id="ARBA00022927"/>
    </source>
</evidence>
<dbReference type="InterPro" id="IPR005665">
    <property type="entry name" value="SecF_bac"/>
</dbReference>
<dbReference type="InterPro" id="IPR048634">
    <property type="entry name" value="SecD_SecF_C"/>
</dbReference>